<gene>
    <name evidence="2" type="ORF">H0A36_15985</name>
</gene>
<dbReference type="Proteomes" id="UP000569732">
    <property type="component" value="Unassembled WGS sequence"/>
</dbReference>
<reference evidence="2 3" key="1">
    <citation type="submission" date="2020-07" db="EMBL/GenBank/DDBJ databases">
        <title>Endozoicomonas sp. nov., isolated from sediment.</title>
        <authorList>
            <person name="Gu T."/>
        </authorList>
    </citation>
    <scope>NUCLEOTIDE SEQUENCE [LARGE SCALE GENOMIC DNA]</scope>
    <source>
        <strain evidence="2 3">SM1973</strain>
    </source>
</reference>
<sequence>MKALKYLLAIYLFTSINVQADITFKVDSPDKATLKISTNNLTNANIEPSKNSTLLLNLSFDLASSLKIGEFTEKHIGNKFSFYVDNMLVSTTTLQGTIGPDSITRKIKNQPA</sequence>
<comment type="caution">
    <text evidence="2">The sequence shown here is derived from an EMBL/GenBank/DDBJ whole genome shotgun (WGS) entry which is preliminary data.</text>
</comment>
<name>A0A853IA36_9GAMM</name>
<dbReference type="EMBL" id="JACCKB010000026">
    <property type="protein sequence ID" value="NYZ67518.1"/>
    <property type="molecule type" value="Genomic_DNA"/>
</dbReference>
<evidence type="ECO:0000256" key="1">
    <source>
        <dbReference type="SAM" id="SignalP"/>
    </source>
</evidence>
<keyword evidence="3" id="KW-1185">Reference proteome</keyword>
<dbReference type="AlphaFoldDB" id="A0A853IA36"/>
<evidence type="ECO:0000313" key="2">
    <source>
        <dbReference type="EMBL" id="NYZ67518.1"/>
    </source>
</evidence>
<dbReference type="Gene3D" id="3.30.1360.200">
    <property type="match status" value="1"/>
</dbReference>
<organism evidence="2 3">
    <name type="scientific">Spartinivicinus marinus</name>
    <dbReference type="NCBI Taxonomy" id="2994442"/>
    <lineage>
        <taxon>Bacteria</taxon>
        <taxon>Pseudomonadati</taxon>
        <taxon>Pseudomonadota</taxon>
        <taxon>Gammaproteobacteria</taxon>
        <taxon>Oceanospirillales</taxon>
        <taxon>Zooshikellaceae</taxon>
        <taxon>Spartinivicinus</taxon>
    </lineage>
</organism>
<proteinExistence type="predicted"/>
<accession>A0A853IA36</accession>
<feature type="chain" id="PRO_5032917763" evidence="1">
    <location>
        <begin position="21"/>
        <end position="112"/>
    </location>
</feature>
<keyword evidence="1" id="KW-0732">Signal</keyword>
<protein>
    <submittedName>
        <fullName evidence="2">Uncharacterized protein</fullName>
    </submittedName>
</protein>
<feature type="signal peptide" evidence="1">
    <location>
        <begin position="1"/>
        <end position="20"/>
    </location>
</feature>
<dbReference type="RefSeq" id="WP_180569539.1">
    <property type="nucleotide sequence ID" value="NZ_JACCKB010000026.1"/>
</dbReference>
<evidence type="ECO:0000313" key="3">
    <source>
        <dbReference type="Proteomes" id="UP000569732"/>
    </source>
</evidence>